<proteinExistence type="predicted"/>
<dbReference type="EMBL" id="CP001670">
    <property type="protein sequence ID" value="AFZ81018.1"/>
    <property type="molecule type" value="Genomic_DNA"/>
</dbReference>
<dbReference type="Proteomes" id="UP000031512">
    <property type="component" value="Chromosome 3"/>
</dbReference>
<keyword evidence="2" id="KW-1185">Reference proteome</keyword>
<reference evidence="1 2" key="1">
    <citation type="journal article" date="2012" name="BMC Genomics">
        <title>Comparative genomic analysis and phylogenetic position of Theileria equi.</title>
        <authorList>
            <person name="Kappmeyer L.S."/>
            <person name="Thiagarajan M."/>
            <person name="Herndon D.R."/>
            <person name="Ramsay J.D."/>
            <person name="Caler E."/>
            <person name="Djikeng A."/>
            <person name="Gillespie J.J."/>
            <person name="Lau A.O."/>
            <person name="Roalson E.H."/>
            <person name="Silva J.C."/>
            <person name="Silva M.G."/>
            <person name="Suarez C.E."/>
            <person name="Ueti M.W."/>
            <person name="Nene V.M."/>
            <person name="Mealey R.H."/>
            <person name="Knowles D.P."/>
            <person name="Brayton K.A."/>
        </authorList>
    </citation>
    <scope>NUCLEOTIDE SEQUENCE [LARGE SCALE GENOMIC DNA]</scope>
    <source>
        <strain evidence="1 2">WA</strain>
    </source>
</reference>
<evidence type="ECO:0000313" key="1">
    <source>
        <dbReference type="EMBL" id="AFZ81018.1"/>
    </source>
</evidence>
<dbReference type="KEGG" id="beq:BEWA_004260"/>
<dbReference type="RefSeq" id="XP_004830684.1">
    <property type="nucleotide sequence ID" value="XM_004830627.1"/>
</dbReference>
<dbReference type="AlphaFoldDB" id="L0B0J8"/>
<sequence length="335" mass="38084">MSHVDGIAIDISKDKTLTTNDSYGQHYYVEDGKKVLVDNSYPSDIGHFYKVIHRSENNLNIGKIKQNDTDLTGFNTDLDRYQNVAVYFFLEERSDGLGAPLIIQFGDKDIYYTYRSINDWERNNSINSTTLATNLLKQRCKRNKTHRIELSRDYKYNCSICEAQIEVGKQREYTQYSFYKQYIAEEGHFSASSFVIGNTPQTGITLPKGIEYLYVYFHPGKNGSPLIIYIPPEDDERSTKGTWWKKSYRKGAIWEKEGKDISPPNPSEDPTIVEIINEIPESAPVINQQTSSGTKTAASVLTPLAATGVTETANFFLNPDWSIIRRVSTIFSTAV</sequence>
<accession>L0B0J8</accession>
<organism evidence="1 2">
    <name type="scientific">Theileria equi strain WA</name>
    <dbReference type="NCBI Taxonomy" id="1537102"/>
    <lineage>
        <taxon>Eukaryota</taxon>
        <taxon>Sar</taxon>
        <taxon>Alveolata</taxon>
        <taxon>Apicomplexa</taxon>
        <taxon>Aconoidasida</taxon>
        <taxon>Piroplasmida</taxon>
        <taxon>Theileriidae</taxon>
        <taxon>Theileria</taxon>
    </lineage>
</organism>
<gene>
    <name evidence="1" type="ORF">BEWA_004260</name>
</gene>
<protein>
    <submittedName>
        <fullName evidence="1">Uncharacterized protein</fullName>
    </submittedName>
</protein>
<evidence type="ECO:0000313" key="2">
    <source>
        <dbReference type="Proteomes" id="UP000031512"/>
    </source>
</evidence>
<name>L0B0J8_THEEQ</name>
<dbReference type="GeneID" id="15806300"/>
<dbReference type="VEuPathDB" id="PiroplasmaDB:BEWA_004260"/>